<dbReference type="SMART" id="SM00346">
    <property type="entry name" value="HTH_ICLR"/>
    <property type="match status" value="1"/>
</dbReference>
<dbReference type="NCBIfam" id="NF007342">
    <property type="entry name" value="PRK09834.1-4"/>
    <property type="match status" value="1"/>
</dbReference>
<comment type="caution">
    <text evidence="7">The sequence shown here is derived from an EMBL/GenBank/DDBJ whole genome shotgun (WGS) entry which is preliminary data.</text>
</comment>
<evidence type="ECO:0000313" key="7">
    <source>
        <dbReference type="EMBL" id="NYE82979.1"/>
    </source>
</evidence>
<name>A0A7Y9LKH9_9BURK</name>
<keyword evidence="2" id="KW-0238">DNA-binding</keyword>
<dbReference type="PANTHER" id="PTHR30136">
    <property type="entry name" value="HELIX-TURN-HELIX TRANSCRIPTIONAL REGULATOR, ICLR FAMILY"/>
    <property type="match status" value="1"/>
</dbReference>
<feature type="domain" description="HTH iclR-type" evidence="5">
    <location>
        <begin position="30"/>
        <end position="91"/>
    </location>
</feature>
<dbReference type="EMBL" id="JACBYR010000001">
    <property type="protein sequence ID" value="NYE82979.1"/>
    <property type="molecule type" value="Genomic_DNA"/>
</dbReference>
<feature type="region of interest" description="Disordered" evidence="4">
    <location>
        <begin position="1"/>
        <end position="26"/>
    </location>
</feature>
<dbReference type="Pfam" id="PF09339">
    <property type="entry name" value="HTH_IclR"/>
    <property type="match status" value="1"/>
</dbReference>
<dbReference type="InterPro" id="IPR036390">
    <property type="entry name" value="WH_DNA-bd_sf"/>
</dbReference>
<evidence type="ECO:0000256" key="1">
    <source>
        <dbReference type="ARBA" id="ARBA00023015"/>
    </source>
</evidence>
<evidence type="ECO:0000259" key="5">
    <source>
        <dbReference type="PROSITE" id="PS51077"/>
    </source>
</evidence>
<dbReference type="InterPro" id="IPR005471">
    <property type="entry name" value="Tscrpt_reg_IclR_N"/>
</dbReference>
<dbReference type="SUPFAM" id="SSF55781">
    <property type="entry name" value="GAF domain-like"/>
    <property type="match status" value="1"/>
</dbReference>
<dbReference type="SUPFAM" id="SSF46785">
    <property type="entry name" value="Winged helix' DNA-binding domain"/>
    <property type="match status" value="1"/>
</dbReference>
<dbReference type="PROSITE" id="PS51077">
    <property type="entry name" value="HTH_ICLR"/>
    <property type="match status" value="1"/>
</dbReference>
<evidence type="ECO:0000256" key="3">
    <source>
        <dbReference type="ARBA" id="ARBA00023163"/>
    </source>
</evidence>
<sequence>MLDDPLVLDDNGSPVMHDAGAGSRPSYRPVHAVQRALTLLCALNTRGVSSIDALYRSTGLPKPTIVRLMETLIAEGYVTKDKKQGGYLVTSLVQSLSCGFHADPLVVQAGRPWASALTRRLQWPISIALLDESDVVIRFSTVSDSPVSPAHATINMRLSLLDRAMGLSYLAFCPEGEREILLHILETSRAKDLAAAGGRRSIEDRLQLIRKDGYSTRGKRVEPLSSGTVAVPIMDDGRVLATMGMGYFRSAVTEERIAQHYVPIMQESAAHIVEQVRLLRRGDGSRQVA</sequence>
<evidence type="ECO:0000313" key="8">
    <source>
        <dbReference type="Proteomes" id="UP000542125"/>
    </source>
</evidence>
<reference evidence="7 8" key="1">
    <citation type="submission" date="2020-07" db="EMBL/GenBank/DDBJ databases">
        <title>Genomic Encyclopedia of Type Strains, Phase IV (KMG-V): Genome sequencing to study the core and pangenomes of soil and plant-associated prokaryotes.</title>
        <authorList>
            <person name="Whitman W."/>
        </authorList>
    </citation>
    <scope>NUCLEOTIDE SEQUENCE [LARGE SCALE GENOMIC DNA]</scope>
    <source>
        <strain evidence="7 8">SAS40</strain>
    </source>
</reference>
<evidence type="ECO:0000256" key="2">
    <source>
        <dbReference type="ARBA" id="ARBA00023125"/>
    </source>
</evidence>
<dbReference type="InterPro" id="IPR029016">
    <property type="entry name" value="GAF-like_dom_sf"/>
</dbReference>
<gene>
    <name evidence="7" type="ORF">FHW18_002250</name>
</gene>
<feature type="domain" description="IclR-ED" evidence="6">
    <location>
        <begin position="92"/>
        <end position="278"/>
    </location>
</feature>
<dbReference type="InterPro" id="IPR014757">
    <property type="entry name" value="Tscrpt_reg_IclR_C"/>
</dbReference>
<evidence type="ECO:0000259" key="6">
    <source>
        <dbReference type="PROSITE" id="PS51078"/>
    </source>
</evidence>
<dbReference type="GO" id="GO:0003677">
    <property type="term" value="F:DNA binding"/>
    <property type="evidence" value="ECO:0007669"/>
    <property type="project" value="UniProtKB-KW"/>
</dbReference>
<organism evidence="7 8">
    <name type="scientific">Pigmentiphaga litoralis</name>
    <dbReference type="NCBI Taxonomy" id="516702"/>
    <lineage>
        <taxon>Bacteria</taxon>
        <taxon>Pseudomonadati</taxon>
        <taxon>Pseudomonadota</taxon>
        <taxon>Betaproteobacteria</taxon>
        <taxon>Burkholderiales</taxon>
        <taxon>Alcaligenaceae</taxon>
        <taxon>Pigmentiphaga</taxon>
    </lineage>
</organism>
<dbReference type="Gene3D" id="3.30.450.40">
    <property type="match status" value="1"/>
</dbReference>
<dbReference type="Gene3D" id="1.10.10.10">
    <property type="entry name" value="Winged helix-like DNA-binding domain superfamily/Winged helix DNA-binding domain"/>
    <property type="match status" value="1"/>
</dbReference>
<dbReference type="InterPro" id="IPR050707">
    <property type="entry name" value="HTH_MetabolicPath_Reg"/>
</dbReference>
<keyword evidence="1" id="KW-0805">Transcription regulation</keyword>
<keyword evidence="8" id="KW-1185">Reference proteome</keyword>
<dbReference type="AlphaFoldDB" id="A0A7Y9LKH9"/>
<dbReference type="PROSITE" id="PS51078">
    <property type="entry name" value="ICLR_ED"/>
    <property type="match status" value="1"/>
</dbReference>
<evidence type="ECO:0000256" key="4">
    <source>
        <dbReference type="SAM" id="MobiDB-lite"/>
    </source>
</evidence>
<dbReference type="GO" id="GO:0003700">
    <property type="term" value="F:DNA-binding transcription factor activity"/>
    <property type="evidence" value="ECO:0007669"/>
    <property type="project" value="TreeGrafter"/>
</dbReference>
<keyword evidence="3" id="KW-0804">Transcription</keyword>
<protein>
    <submittedName>
        <fullName evidence="7">IclR family mhp operon transcriptional activator</fullName>
    </submittedName>
</protein>
<dbReference type="Proteomes" id="UP000542125">
    <property type="component" value="Unassembled WGS sequence"/>
</dbReference>
<dbReference type="RefSeq" id="WP_179586284.1">
    <property type="nucleotide sequence ID" value="NZ_JACBYR010000001.1"/>
</dbReference>
<proteinExistence type="predicted"/>
<dbReference type="GO" id="GO:0045892">
    <property type="term" value="P:negative regulation of DNA-templated transcription"/>
    <property type="evidence" value="ECO:0007669"/>
    <property type="project" value="TreeGrafter"/>
</dbReference>
<dbReference type="PANTHER" id="PTHR30136:SF23">
    <property type="entry name" value="DNA-BINDING TRANSCRIPTIONAL ACTIVATOR MHPR"/>
    <property type="match status" value="1"/>
</dbReference>
<accession>A0A7Y9LKH9</accession>
<dbReference type="InterPro" id="IPR036388">
    <property type="entry name" value="WH-like_DNA-bd_sf"/>
</dbReference>